<keyword evidence="7" id="KW-1185">Reference proteome</keyword>
<dbReference type="InterPro" id="IPR034347">
    <property type="entry name" value="GST_Phi_C"/>
</dbReference>
<evidence type="ECO:0000256" key="3">
    <source>
        <dbReference type="ARBA" id="ARBA00022679"/>
    </source>
</evidence>
<dbReference type="Proteomes" id="UP000479710">
    <property type="component" value="Unassembled WGS sequence"/>
</dbReference>
<keyword evidence="3" id="KW-0808">Transferase</keyword>
<dbReference type="InterPro" id="IPR040079">
    <property type="entry name" value="Glutathione_S-Trfase"/>
</dbReference>
<dbReference type="GO" id="GO:0004364">
    <property type="term" value="F:glutathione transferase activity"/>
    <property type="evidence" value="ECO:0007669"/>
    <property type="project" value="UniProtKB-EC"/>
</dbReference>
<accession>A0A6G1E0W0</accession>
<evidence type="ECO:0000259" key="5">
    <source>
        <dbReference type="PROSITE" id="PS50405"/>
    </source>
</evidence>
<organism evidence="6 7">
    <name type="scientific">Oryza meyeriana var. granulata</name>
    <dbReference type="NCBI Taxonomy" id="110450"/>
    <lineage>
        <taxon>Eukaryota</taxon>
        <taxon>Viridiplantae</taxon>
        <taxon>Streptophyta</taxon>
        <taxon>Embryophyta</taxon>
        <taxon>Tracheophyta</taxon>
        <taxon>Spermatophyta</taxon>
        <taxon>Magnoliopsida</taxon>
        <taxon>Liliopsida</taxon>
        <taxon>Poales</taxon>
        <taxon>Poaceae</taxon>
        <taxon>BOP clade</taxon>
        <taxon>Oryzoideae</taxon>
        <taxon>Oryzeae</taxon>
        <taxon>Oryzinae</taxon>
        <taxon>Oryza</taxon>
        <taxon>Oryza meyeriana</taxon>
    </lineage>
</organism>
<name>A0A6G1E0W0_9ORYZ</name>
<dbReference type="EMBL" id="SPHZ02000005">
    <property type="protein sequence ID" value="KAF0918301.1"/>
    <property type="molecule type" value="Genomic_DNA"/>
</dbReference>
<dbReference type="GO" id="GO:0043295">
    <property type="term" value="F:glutathione binding"/>
    <property type="evidence" value="ECO:0007669"/>
    <property type="project" value="TreeGrafter"/>
</dbReference>
<proteinExistence type="inferred from homology"/>
<evidence type="ECO:0000256" key="1">
    <source>
        <dbReference type="ARBA" id="ARBA00010128"/>
    </source>
</evidence>
<dbReference type="EC" id="2.5.1.18" evidence="2"/>
<dbReference type="InterPro" id="IPR004046">
    <property type="entry name" value="GST_C"/>
</dbReference>
<comment type="catalytic activity">
    <reaction evidence="4">
        <text>RX + glutathione = an S-substituted glutathione + a halide anion + H(+)</text>
        <dbReference type="Rhea" id="RHEA:16437"/>
        <dbReference type="ChEBI" id="CHEBI:15378"/>
        <dbReference type="ChEBI" id="CHEBI:16042"/>
        <dbReference type="ChEBI" id="CHEBI:17792"/>
        <dbReference type="ChEBI" id="CHEBI:57925"/>
        <dbReference type="ChEBI" id="CHEBI:90779"/>
        <dbReference type="EC" id="2.5.1.18"/>
    </reaction>
</comment>
<dbReference type="OrthoDB" id="422574at2759"/>
<dbReference type="CDD" id="cd03187">
    <property type="entry name" value="GST_C_Phi"/>
    <property type="match status" value="1"/>
</dbReference>
<dbReference type="GO" id="GO:0009636">
    <property type="term" value="P:response to toxic substance"/>
    <property type="evidence" value="ECO:0007669"/>
    <property type="project" value="UniProtKB-ARBA"/>
</dbReference>
<evidence type="ECO:0000313" key="7">
    <source>
        <dbReference type="Proteomes" id="UP000479710"/>
    </source>
</evidence>
<sequence length="208" mass="23856">MLSFPPKSKQRRKHSPTYILSMHYQFIHVGYVLTYYAQTKKLNRSIFLSESRAIARYVLRKYKPELLGLGEDGSLEKSAMVDVWLDVEAHQHEAAVKPIVLHCIVNKYVGQDRDQGLVDESIQKLEKLFEVYEARLSGSRYLAGDRISLADLSHFSFMRYFMATEYAGVIDAYPHVKAWWEALLARPSVKKVMAGMPPDFGLGRGNRP</sequence>
<dbReference type="Gene3D" id="1.20.1050.10">
    <property type="match status" value="1"/>
</dbReference>
<protein>
    <recommendedName>
        <fullName evidence="2">glutathione transferase</fullName>
        <ecNumber evidence="2">2.5.1.18</ecNumber>
    </recommendedName>
</protein>
<comment type="caution">
    <text evidence="6">The sequence shown here is derived from an EMBL/GenBank/DDBJ whole genome shotgun (WGS) entry which is preliminary data.</text>
</comment>
<dbReference type="PANTHER" id="PTHR43900:SF89">
    <property type="entry name" value="GLUTATHIONE TRANSFERASE"/>
    <property type="match status" value="1"/>
</dbReference>
<dbReference type="FunFam" id="1.20.1050.10:FF:000004">
    <property type="entry name" value="Glutathione S-transferase F2"/>
    <property type="match status" value="1"/>
</dbReference>
<feature type="domain" description="GST C-terminal" evidence="5">
    <location>
        <begin position="74"/>
        <end position="200"/>
    </location>
</feature>
<evidence type="ECO:0000313" key="6">
    <source>
        <dbReference type="EMBL" id="KAF0918301.1"/>
    </source>
</evidence>
<dbReference type="InterPro" id="IPR036282">
    <property type="entry name" value="Glutathione-S-Trfase_C_sf"/>
</dbReference>
<evidence type="ECO:0000256" key="4">
    <source>
        <dbReference type="ARBA" id="ARBA00047960"/>
    </source>
</evidence>
<gene>
    <name evidence="6" type="ORF">E2562_023375</name>
</gene>
<dbReference type="SUPFAM" id="SSF47616">
    <property type="entry name" value="GST C-terminal domain-like"/>
    <property type="match status" value="1"/>
</dbReference>
<dbReference type="SFLD" id="SFLDS00019">
    <property type="entry name" value="Glutathione_Transferase_(cytos"/>
    <property type="match status" value="1"/>
</dbReference>
<dbReference type="PANTHER" id="PTHR43900">
    <property type="entry name" value="GLUTATHIONE S-TRANSFERASE RHO"/>
    <property type="match status" value="1"/>
</dbReference>
<evidence type="ECO:0000256" key="2">
    <source>
        <dbReference type="ARBA" id="ARBA00012452"/>
    </source>
</evidence>
<dbReference type="GO" id="GO:0005737">
    <property type="term" value="C:cytoplasm"/>
    <property type="evidence" value="ECO:0007669"/>
    <property type="project" value="TreeGrafter"/>
</dbReference>
<dbReference type="PROSITE" id="PS50405">
    <property type="entry name" value="GST_CTER"/>
    <property type="match status" value="1"/>
</dbReference>
<dbReference type="Pfam" id="PF00043">
    <property type="entry name" value="GST_C"/>
    <property type="match status" value="1"/>
</dbReference>
<comment type="similarity">
    <text evidence="1">Belongs to the GST superfamily. Phi family.</text>
</comment>
<dbReference type="GO" id="GO:0006749">
    <property type="term" value="P:glutathione metabolic process"/>
    <property type="evidence" value="ECO:0007669"/>
    <property type="project" value="TreeGrafter"/>
</dbReference>
<dbReference type="AlphaFoldDB" id="A0A6G1E0W0"/>
<reference evidence="6 7" key="1">
    <citation type="submission" date="2019-11" db="EMBL/GenBank/DDBJ databases">
        <title>Whole genome sequence of Oryza granulata.</title>
        <authorList>
            <person name="Li W."/>
        </authorList>
    </citation>
    <scope>NUCLEOTIDE SEQUENCE [LARGE SCALE GENOMIC DNA]</scope>
    <source>
        <strain evidence="7">cv. Menghai</strain>
        <tissue evidence="6">Leaf</tissue>
    </source>
</reference>
<dbReference type="InterPro" id="IPR010987">
    <property type="entry name" value="Glutathione-S-Trfase_C-like"/>
</dbReference>